<dbReference type="Gene3D" id="2.40.160.220">
    <property type="match status" value="1"/>
</dbReference>
<gene>
    <name evidence="1" type="ORF">H1Rhizo25962_000002</name>
</gene>
<name>A0A514D4F4_9VIRU</name>
<organism evidence="1">
    <name type="scientific">Leviviridae sp</name>
    <dbReference type="NCBI Taxonomy" id="2027243"/>
    <lineage>
        <taxon>Viruses</taxon>
        <taxon>Riboviria</taxon>
        <taxon>Orthornavirae</taxon>
        <taxon>Lenarviricota</taxon>
        <taxon>Leviviricetes</taxon>
        <taxon>Norzivirales</taxon>
        <taxon>Fiersviridae</taxon>
    </lineage>
</organism>
<proteinExistence type="predicted"/>
<dbReference type="EMBL" id="MN034134">
    <property type="protein sequence ID" value="QDH88492.1"/>
    <property type="molecule type" value="Genomic_RNA"/>
</dbReference>
<reference evidence="1" key="1">
    <citation type="submission" date="2019-05" db="EMBL/GenBank/DDBJ databases">
        <title>Metatranscriptomic reconstruction reveals RNA viruses with the potential to shape carbon cycling in soil.</title>
        <authorList>
            <person name="Starr E.P."/>
            <person name="Nuccio E."/>
            <person name="Pett-Ridge J."/>
            <person name="Banfield J.F."/>
            <person name="Firestone M.K."/>
        </authorList>
    </citation>
    <scope>NUCLEOTIDE SEQUENCE</scope>
    <source>
        <strain evidence="1">H1_Rhizo_25_scaffold_962</strain>
    </source>
</reference>
<protein>
    <submittedName>
        <fullName evidence="1">Uncharacterized protein</fullName>
    </submittedName>
</protein>
<sequence length="120" mass="12850">MAFADPQTVTINAVAQTLPRVSSGINAGSFRKDDGTVALSVSHQYGTRNRRTIRLDHQKFAADPLVSSTNVLRSLSAYIVVDSPVQGYSITEQKQIVDALIAYLTASTGARVTQLLGGEN</sequence>
<accession>A0A514D4F4</accession>
<evidence type="ECO:0000313" key="1">
    <source>
        <dbReference type="EMBL" id="QDH88492.1"/>
    </source>
</evidence>